<keyword evidence="4 5" id="KW-0694">RNA-binding</keyword>
<dbReference type="PROSITE" id="PS51686">
    <property type="entry name" value="SAM_MT_RSMB_NOP"/>
    <property type="match status" value="1"/>
</dbReference>
<dbReference type="GO" id="GO:0008173">
    <property type="term" value="F:RNA methyltransferase activity"/>
    <property type="evidence" value="ECO:0007669"/>
    <property type="project" value="InterPro"/>
</dbReference>
<keyword evidence="1 5" id="KW-0489">Methyltransferase</keyword>
<comment type="caution">
    <text evidence="7">The sequence shown here is derived from an EMBL/GenBank/DDBJ whole genome shotgun (WGS) entry which is preliminary data.</text>
</comment>
<dbReference type="PRINTS" id="PR02008">
    <property type="entry name" value="RCMTFAMILY"/>
</dbReference>
<gene>
    <name evidence="7" type="ORF">H9874_11155</name>
</gene>
<organism evidence="7 8">
    <name type="scientific">Candidatus Bilophila faecipullorum</name>
    <dbReference type="NCBI Taxonomy" id="2838482"/>
    <lineage>
        <taxon>Bacteria</taxon>
        <taxon>Pseudomonadati</taxon>
        <taxon>Thermodesulfobacteriota</taxon>
        <taxon>Desulfovibrionia</taxon>
        <taxon>Desulfovibrionales</taxon>
        <taxon>Desulfovibrionaceae</taxon>
        <taxon>Bilophila</taxon>
    </lineage>
</organism>
<dbReference type="PANTHER" id="PTHR22807:SF30">
    <property type="entry name" value="28S RRNA (CYTOSINE(4447)-C(5))-METHYLTRANSFERASE-RELATED"/>
    <property type="match status" value="1"/>
</dbReference>
<dbReference type="Gene3D" id="3.40.50.150">
    <property type="entry name" value="Vaccinia Virus protein VP39"/>
    <property type="match status" value="1"/>
</dbReference>
<comment type="similarity">
    <text evidence="5">Belongs to the class I-like SAM-binding methyltransferase superfamily. RsmB/NOP family.</text>
</comment>
<keyword evidence="2 5" id="KW-0808">Transferase</keyword>
<proteinExistence type="inferred from homology"/>
<keyword evidence="3 5" id="KW-0949">S-adenosyl-L-methionine</keyword>
<dbReference type="InterPro" id="IPR001678">
    <property type="entry name" value="MeTrfase_RsmB-F_NOP2_dom"/>
</dbReference>
<dbReference type="PANTHER" id="PTHR22807">
    <property type="entry name" value="NOP2 YEAST -RELATED NOL1/NOP2/FMU SUN DOMAIN-CONTAINING"/>
    <property type="match status" value="1"/>
</dbReference>
<dbReference type="InterPro" id="IPR023267">
    <property type="entry name" value="RCMT"/>
</dbReference>
<dbReference type="SUPFAM" id="SSF53335">
    <property type="entry name" value="S-adenosyl-L-methionine-dependent methyltransferases"/>
    <property type="match status" value="1"/>
</dbReference>
<dbReference type="EMBL" id="DXGI01000413">
    <property type="protein sequence ID" value="HIW79682.1"/>
    <property type="molecule type" value="Genomic_DNA"/>
</dbReference>
<name>A0A9D1R290_9BACT</name>
<dbReference type="GO" id="GO:0001510">
    <property type="term" value="P:RNA methylation"/>
    <property type="evidence" value="ECO:0007669"/>
    <property type="project" value="InterPro"/>
</dbReference>
<dbReference type="AlphaFoldDB" id="A0A9D1R290"/>
<dbReference type="Proteomes" id="UP000824264">
    <property type="component" value="Unassembled WGS sequence"/>
</dbReference>
<accession>A0A9D1R290</accession>
<dbReference type="InterPro" id="IPR049560">
    <property type="entry name" value="MeTrfase_RsmB-F_NOP2_cat"/>
</dbReference>
<protein>
    <submittedName>
        <fullName evidence="7">RsmB/NOP family class I SAM-dependent RNA methyltransferase</fullName>
    </submittedName>
</protein>
<dbReference type="Pfam" id="PF01189">
    <property type="entry name" value="Methyltr_RsmB-F"/>
    <property type="match status" value="1"/>
</dbReference>
<reference evidence="7" key="1">
    <citation type="journal article" date="2021" name="PeerJ">
        <title>Extensive microbial diversity within the chicken gut microbiome revealed by metagenomics and culture.</title>
        <authorList>
            <person name="Gilroy R."/>
            <person name="Ravi A."/>
            <person name="Getino M."/>
            <person name="Pursley I."/>
            <person name="Horton D.L."/>
            <person name="Alikhan N.F."/>
            <person name="Baker D."/>
            <person name="Gharbi K."/>
            <person name="Hall N."/>
            <person name="Watson M."/>
            <person name="Adriaenssens E.M."/>
            <person name="Foster-Nyarko E."/>
            <person name="Jarju S."/>
            <person name="Secka A."/>
            <person name="Antonio M."/>
            <person name="Oren A."/>
            <person name="Chaudhuri R.R."/>
            <person name="La Ragione R."/>
            <person name="Hildebrand F."/>
            <person name="Pallen M.J."/>
        </authorList>
    </citation>
    <scope>NUCLEOTIDE SEQUENCE</scope>
    <source>
        <strain evidence="7">ChiSxjej5B17-1746</strain>
    </source>
</reference>
<feature type="binding site" evidence="5">
    <location>
        <position position="158"/>
    </location>
    <ligand>
        <name>S-adenosyl-L-methionine</name>
        <dbReference type="ChEBI" id="CHEBI:59789"/>
    </ligand>
</feature>
<comment type="caution">
    <text evidence="5">Lacks conserved residue(s) required for the propagation of feature annotation.</text>
</comment>
<evidence type="ECO:0000256" key="3">
    <source>
        <dbReference type="ARBA" id="ARBA00022691"/>
    </source>
</evidence>
<evidence type="ECO:0000256" key="2">
    <source>
        <dbReference type="ARBA" id="ARBA00022679"/>
    </source>
</evidence>
<evidence type="ECO:0000313" key="8">
    <source>
        <dbReference type="Proteomes" id="UP000824264"/>
    </source>
</evidence>
<sequence length="425" mass="46247">MNETAPLRRSFRLVCTPEQTPLVEELLTAQGFAFEPEPFSPLVRRLVREPFPLGRSLAAFWGYIYIQDRSSMLPPLALNPRPGDRVLDVCASPGSKTGLLAQLVGPTGLVLGNEPTRPRLANLRRNLAGLNLLQAATCSWPGEGLPLPDASWDAIQLDPPCSGWGTTDKNPQAVKMWQGDKLKPLIDLQRKLLAKSARLLRPGGRLVYSTCTTNVNENEEQVLFAVNELGLEVVPLPPFPGFVFAEPERPGCGGTLRVDEDASNAQGFYIALLHKPGAPKTAPTLSENIRSTASYRPLPPAFLKDFGMSPELLPPGELGIFEGSLRFLPAAALSFLPASLRWQGMSLGKASAQGAIPSPRLRVLLDPAPSRIPRLDLDDTAQLERLLQGVSFDTGLAGKEASLFWHGLPLGRLRLKNGRALWSEK</sequence>
<feature type="domain" description="SAM-dependent MTase RsmB/NOP-type" evidence="6">
    <location>
        <begin position="1"/>
        <end position="276"/>
    </location>
</feature>
<dbReference type="InterPro" id="IPR029063">
    <property type="entry name" value="SAM-dependent_MTases_sf"/>
</dbReference>
<evidence type="ECO:0000256" key="5">
    <source>
        <dbReference type="PROSITE-ProRule" id="PRU01023"/>
    </source>
</evidence>
<dbReference type="GO" id="GO:0003723">
    <property type="term" value="F:RNA binding"/>
    <property type="evidence" value="ECO:0007669"/>
    <property type="project" value="UniProtKB-UniRule"/>
</dbReference>
<dbReference type="CDD" id="cd02440">
    <property type="entry name" value="AdoMet_MTases"/>
    <property type="match status" value="1"/>
</dbReference>
<feature type="binding site" evidence="5">
    <location>
        <position position="114"/>
    </location>
    <ligand>
        <name>S-adenosyl-L-methionine</name>
        <dbReference type="ChEBI" id="CHEBI:59789"/>
    </ligand>
</feature>
<evidence type="ECO:0000256" key="4">
    <source>
        <dbReference type="ARBA" id="ARBA00022884"/>
    </source>
</evidence>
<evidence type="ECO:0000259" key="6">
    <source>
        <dbReference type="PROSITE" id="PS51686"/>
    </source>
</evidence>
<evidence type="ECO:0000313" key="7">
    <source>
        <dbReference type="EMBL" id="HIW79682.1"/>
    </source>
</evidence>
<reference evidence="7" key="2">
    <citation type="submission" date="2021-04" db="EMBL/GenBank/DDBJ databases">
        <authorList>
            <person name="Gilroy R."/>
        </authorList>
    </citation>
    <scope>NUCLEOTIDE SEQUENCE</scope>
    <source>
        <strain evidence="7">ChiSxjej5B17-1746</strain>
    </source>
</reference>
<feature type="active site" description="Nucleophile" evidence="5">
    <location>
        <position position="211"/>
    </location>
</feature>
<evidence type="ECO:0000256" key="1">
    <source>
        <dbReference type="ARBA" id="ARBA00022603"/>
    </source>
</evidence>